<evidence type="ECO:0000313" key="1">
    <source>
        <dbReference type="EMBL" id="CAK5090478.1"/>
    </source>
</evidence>
<protein>
    <submittedName>
        <fullName evidence="1">Uncharacterized protein</fullName>
    </submittedName>
</protein>
<reference evidence="1" key="1">
    <citation type="submission" date="2023-11" db="EMBL/GenBank/DDBJ databases">
        <authorList>
            <person name="Poullet M."/>
        </authorList>
    </citation>
    <scope>NUCLEOTIDE SEQUENCE</scope>
    <source>
        <strain evidence="1">E1834</strain>
    </source>
</reference>
<gene>
    <name evidence="1" type="ORF">MENTE1834_LOCUS38267</name>
</gene>
<sequence>MYSCKCFFCMKPVYLSCQSPSLIYSFLPHLLHVNANHVFLEFGCVILVDHLNFS</sequence>
<keyword evidence="2" id="KW-1185">Reference proteome</keyword>
<accession>A0ACB1AH43</accession>
<dbReference type="EMBL" id="CAVMJV010000082">
    <property type="protein sequence ID" value="CAK5090478.1"/>
    <property type="molecule type" value="Genomic_DNA"/>
</dbReference>
<dbReference type="Proteomes" id="UP001497535">
    <property type="component" value="Unassembled WGS sequence"/>
</dbReference>
<organism evidence="1 2">
    <name type="scientific">Meloidogyne enterolobii</name>
    <name type="common">Root-knot nematode worm</name>
    <name type="synonym">Meloidogyne mayaguensis</name>
    <dbReference type="NCBI Taxonomy" id="390850"/>
    <lineage>
        <taxon>Eukaryota</taxon>
        <taxon>Metazoa</taxon>
        <taxon>Ecdysozoa</taxon>
        <taxon>Nematoda</taxon>
        <taxon>Chromadorea</taxon>
        <taxon>Rhabditida</taxon>
        <taxon>Tylenchina</taxon>
        <taxon>Tylenchomorpha</taxon>
        <taxon>Tylenchoidea</taxon>
        <taxon>Meloidogynidae</taxon>
        <taxon>Meloidogyninae</taxon>
        <taxon>Meloidogyne</taxon>
    </lineage>
</organism>
<comment type="caution">
    <text evidence="1">The sequence shown here is derived from an EMBL/GenBank/DDBJ whole genome shotgun (WGS) entry which is preliminary data.</text>
</comment>
<proteinExistence type="predicted"/>
<evidence type="ECO:0000313" key="2">
    <source>
        <dbReference type="Proteomes" id="UP001497535"/>
    </source>
</evidence>
<name>A0ACB1AH43_MELEN</name>